<feature type="transmembrane region" description="Helical" evidence="17">
    <location>
        <begin position="269"/>
        <end position="291"/>
    </location>
</feature>
<evidence type="ECO:0000256" key="8">
    <source>
        <dbReference type="ARBA" id="ARBA00022603"/>
    </source>
</evidence>
<evidence type="ECO:0000256" key="14">
    <source>
        <dbReference type="ARBA" id="ARBA00029819"/>
    </source>
</evidence>
<comment type="subcellular location">
    <subcellularLocation>
        <location evidence="2 17">Cell membrane</location>
        <topology evidence="2 17">Multi-pass membrane protein</topology>
    </subcellularLocation>
</comment>
<evidence type="ECO:0000256" key="10">
    <source>
        <dbReference type="ARBA" id="ARBA00022692"/>
    </source>
</evidence>
<keyword evidence="9 17" id="KW-0808">Transferase</keyword>
<organism evidence="18 19">
    <name type="scientific">Methanoliparum thermophilum</name>
    <dbReference type="NCBI Taxonomy" id="2491083"/>
    <lineage>
        <taxon>Archaea</taxon>
        <taxon>Methanobacteriati</taxon>
        <taxon>Methanobacteriota</taxon>
        <taxon>Candidatus Methanoliparia</taxon>
        <taxon>Candidatus Methanoliparales</taxon>
        <taxon>Candidatus Methanoliparaceae</taxon>
        <taxon>Candidatus Methanoliparum</taxon>
    </lineage>
</organism>
<evidence type="ECO:0000256" key="5">
    <source>
        <dbReference type="ARBA" id="ARBA00015120"/>
    </source>
</evidence>
<evidence type="ECO:0000256" key="16">
    <source>
        <dbReference type="ARBA" id="ARBA00044970"/>
    </source>
</evidence>
<name>A0A520KSP4_METT2</name>
<dbReference type="GO" id="GO:0032259">
    <property type="term" value="P:methylation"/>
    <property type="evidence" value="ECO:0007669"/>
    <property type="project" value="UniProtKB-KW"/>
</dbReference>
<evidence type="ECO:0000256" key="6">
    <source>
        <dbReference type="ARBA" id="ARBA00022475"/>
    </source>
</evidence>
<comment type="function">
    <text evidence="1 17">Part of a complex that catalyzes the formation of methyl-coenzyme M and tetrahydromethanopterin from coenzyme M and methyl-tetrahydromethanopterin. This is an energy-conserving, sodium-ion translocating step.</text>
</comment>
<comment type="subunit">
    <text evidence="4 17">The complex is composed of 8 subunits; MtrA, MtrB, MtrC, MtrD, MtrE, MtrF, MtrG and MtrH.</text>
</comment>
<feature type="transmembrane region" description="Helical" evidence="17">
    <location>
        <begin position="228"/>
        <end position="249"/>
    </location>
</feature>
<dbReference type="Pfam" id="PF04206">
    <property type="entry name" value="MtrE"/>
    <property type="match status" value="1"/>
</dbReference>
<dbReference type="PIRSF" id="PIRSF016509">
    <property type="entry name" value="MtrE"/>
    <property type="match status" value="1"/>
</dbReference>
<dbReference type="EMBL" id="RXIF01000004">
    <property type="protein sequence ID" value="RZN64931.1"/>
    <property type="molecule type" value="Genomic_DNA"/>
</dbReference>
<protein>
    <recommendedName>
        <fullName evidence="5 17">Tetrahydromethanopterin S-methyltransferase subunit E</fullName>
        <ecNumber evidence="16 17">7.2.1.4</ecNumber>
    </recommendedName>
    <alternativeName>
        <fullName evidence="14 17">N5-methyltetrahydromethanopterin--coenzyme M methyltransferase subunit E</fullName>
    </alternativeName>
</protein>
<dbReference type="GO" id="GO:0005886">
    <property type="term" value="C:plasma membrane"/>
    <property type="evidence" value="ECO:0007669"/>
    <property type="project" value="UniProtKB-SubCell"/>
</dbReference>
<evidence type="ECO:0000313" key="18">
    <source>
        <dbReference type="EMBL" id="RZN64931.1"/>
    </source>
</evidence>
<dbReference type="Proteomes" id="UP000317158">
    <property type="component" value="Unassembled WGS sequence"/>
</dbReference>
<evidence type="ECO:0000256" key="15">
    <source>
        <dbReference type="ARBA" id="ARBA00044880"/>
    </source>
</evidence>
<keyword evidence="7 17" id="KW-0554">One-carbon metabolism</keyword>
<feature type="transmembrane region" description="Helical" evidence="17">
    <location>
        <begin position="133"/>
        <end position="158"/>
    </location>
</feature>
<comment type="catalytic activity">
    <reaction evidence="15 17">
        <text>5-methyl-5,6,7,8-tetrahydromethanopterin + coenzyme M + 2 Na(+)(in) = 5,6,7,8-tetrahydromethanopterin + methyl-coenzyme M + 2 Na(+)(out)</text>
        <dbReference type="Rhea" id="RHEA:53492"/>
        <dbReference type="ChEBI" id="CHEBI:29101"/>
        <dbReference type="ChEBI" id="CHEBI:58103"/>
        <dbReference type="ChEBI" id="CHEBI:58116"/>
        <dbReference type="ChEBI" id="CHEBI:58286"/>
        <dbReference type="ChEBI" id="CHEBI:58319"/>
        <dbReference type="EC" id="7.2.1.4"/>
    </reaction>
</comment>
<evidence type="ECO:0000256" key="12">
    <source>
        <dbReference type="ARBA" id="ARBA00022989"/>
    </source>
</evidence>
<dbReference type="GO" id="GO:0012506">
    <property type="term" value="C:vesicle membrane"/>
    <property type="evidence" value="ECO:0007669"/>
    <property type="project" value="InterPro"/>
</dbReference>
<feature type="transmembrane region" description="Helical" evidence="17">
    <location>
        <begin position="6"/>
        <end position="25"/>
    </location>
</feature>
<keyword evidence="12 17" id="KW-1133">Transmembrane helix</keyword>
<comment type="caution">
    <text evidence="18">The sequence shown here is derived from an EMBL/GenBank/DDBJ whole genome shotgun (WGS) entry which is preliminary data.</text>
</comment>
<evidence type="ECO:0000256" key="17">
    <source>
        <dbReference type="HAMAP-Rule" id="MF_01098"/>
    </source>
</evidence>
<gene>
    <name evidence="17" type="primary">mtrE</name>
    <name evidence="18" type="ORF">EF806_02495</name>
</gene>
<dbReference type="HAMAP" id="MF_01098">
    <property type="entry name" value="MtrE"/>
    <property type="match status" value="1"/>
</dbReference>
<evidence type="ECO:0000256" key="3">
    <source>
        <dbReference type="ARBA" id="ARBA00009612"/>
    </source>
</evidence>
<sequence>MITITIAIIAWILLIAFIALIAGTFEDLESDVGSQSNPNSQVQLAAQVGYINRFFNKAISGEPPAYGLYCAVSAGIAVVFLGQGYSPILAIPLGAGIAAIVHMLLASTAYMGRTASQRRFEQPMYLDVLIRQLLPIATHGFIAVIGITTICYIQAYIMPGVLQSAFPMPLLGLIWGITIGSIGSSVGDVHYGTEREFQDRPFGEGKRVVYHGRITRYSECGVRNQNDVVYFCAKYGGPITGLAFGLILLFENWRSLLGFSLGGSPEMAIAISIGIGIVIAVALFFINYALVGYVRKRYGTFVGE</sequence>
<evidence type="ECO:0000256" key="1">
    <source>
        <dbReference type="ARBA" id="ARBA00002533"/>
    </source>
</evidence>
<feature type="transmembrane region" description="Helical" evidence="17">
    <location>
        <begin position="170"/>
        <end position="191"/>
    </location>
</feature>
<comment type="similarity">
    <text evidence="3 17">Belongs to the MtrE family.</text>
</comment>
<keyword evidence="6 17" id="KW-1003">Cell membrane</keyword>
<evidence type="ECO:0000256" key="7">
    <source>
        <dbReference type="ARBA" id="ARBA00022563"/>
    </source>
</evidence>
<dbReference type="InterPro" id="IPR005780">
    <property type="entry name" value="MeTrfase_E"/>
</dbReference>
<evidence type="ECO:0000256" key="9">
    <source>
        <dbReference type="ARBA" id="ARBA00022679"/>
    </source>
</evidence>
<dbReference type="GO" id="GO:0030269">
    <property type="term" value="F:tetrahydromethanopterin S-methyltransferase activity"/>
    <property type="evidence" value="ECO:0007669"/>
    <property type="project" value="UniProtKB-UniRule"/>
</dbReference>
<keyword evidence="8 17" id="KW-0489">Methyltransferase</keyword>
<evidence type="ECO:0000256" key="2">
    <source>
        <dbReference type="ARBA" id="ARBA00004651"/>
    </source>
</evidence>
<proteinExistence type="inferred from homology"/>
<keyword evidence="10 17" id="KW-0812">Transmembrane</keyword>
<dbReference type="AlphaFoldDB" id="A0A520KSP4"/>
<evidence type="ECO:0000256" key="11">
    <source>
        <dbReference type="ARBA" id="ARBA00022967"/>
    </source>
</evidence>
<dbReference type="GO" id="GO:0005737">
    <property type="term" value="C:cytoplasm"/>
    <property type="evidence" value="ECO:0007669"/>
    <property type="project" value="InterPro"/>
</dbReference>
<keyword evidence="13 17" id="KW-0472">Membrane</keyword>
<accession>A0A520KSP4</accession>
<evidence type="ECO:0000256" key="4">
    <source>
        <dbReference type="ARBA" id="ARBA00011616"/>
    </source>
</evidence>
<dbReference type="GO" id="GO:0006730">
    <property type="term" value="P:one-carbon metabolic process"/>
    <property type="evidence" value="ECO:0007669"/>
    <property type="project" value="UniProtKB-UniRule"/>
</dbReference>
<dbReference type="NCBIfam" id="TIGR01113">
    <property type="entry name" value="mtrE"/>
    <property type="match status" value="1"/>
</dbReference>
<evidence type="ECO:0000256" key="13">
    <source>
        <dbReference type="ARBA" id="ARBA00023136"/>
    </source>
</evidence>
<keyword evidence="11 17" id="KW-1278">Translocase</keyword>
<evidence type="ECO:0000313" key="19">
    <source>
        <dbReference type="Proteomes" id="UP000317158"/>
    </source>
</evidence>
<reference evidence="18 19" key="1">
    <citation type="journal article" date="2019" name="Nat. Microbiol.">
        <title>Wide diversity of methane and short-chain alkane metabolisms in uncultured archaea.</title>
        <authorList>
            <person name="Borrel G."/>
            <person name="Adam P.S."/>
            <person name="McKay L.J."/>
            <person name="Chen L.X."/>
            <person name="Sierra-Garcia I.N."/>
            <person name="Sieber C.M."/>
            <person name="Letourneur Q."/>
            <person name="Ghozlane A."/>
            <person name="Andersen G.L."/>
            <person name="Li W.J."/>
            <person name="Hallam S.J."/>
            <person name="Muyzer G."/>
            <person name="de Oliveira V.M."/>
            <person name="Inskeep W.P."/>
            <person name="Banfield J.F."/>
            <person name="Gribaldo S."/>
        </authorList>
    </citation>
    <scope>NUCLEOTIDE SEQUENCE [LARGE SCALE GENOMIC DNA]</scope>
    <source>
        <strain evidence="18">NM1a</strain>
    </source>
</reference>
<feature type="transmembrane region" description="Helical" evidence="17">
    <location>
        <begin position="91"/>
        <end position="112"/>
    </location>
</feature>
<dbReference type="EC" id="7.2.1.4" evidence="16 17"/>